<dbReference type="PATRIC" id="fig|1453496.5.peg.212"/>
<dbReference type="InterPro" id="IPR009678">
    <property type="entry name" value="Phage_tail_completion_R"/>
</dbReference>
<dbReference type="EMBL" id="CP009706">
    <property type="protein sequence ID" value="AIU71123.1"/>
    <property type="molecule type" value="Genomic_DNA"/>
</dbReference>
<dbReference type="RefSeq" id="WP_025801630.1">
    <property type="nucleotide sequence ID" value="NZ_CP009706.1"/>
</dbReference>
<gene>
    <name evidence="1" type="ORF">AT03_01035</name>
</gene>
<keyword evidence="2" id="KW-1185">Reference proteome</keyword>
<name>A0A097QXB1_HAFAL</name>
<protein>
    <submittedName>
        <fullName evidence="1">Tail fiber protein</fullName>
    </submittedName>
</protein>
<sequence length="155" mass="17686">MLKPKSLREALEKAAPVLRKNPDMLRLFVDNGTIATTLAATLSHENLYTLNVIVTDYSGDLDLLIVPINAWLRENQPDIMTTDEGKRHGFTYFADLNNHDSIDVSFSLRLTERVIVKQVDRALHVKHLVEPPIPQPVERPMELYINGELVSQWDE</sequence>
<dbReference type="KEGG" id="hav:AT03_01035"/>
<accession>A0A097QXB1</accession>
<evidence type="ECO:0000313" key="1">
    <source>
        <dbReference type="EMBL" id="AIU71123.1"/>
    </source>
</evidence>
<dbReference type="AlphaFoldDB" id="A0A097QXB1"/>
<dbReference type="Proteomes" id="UP000029986">
    <property type="component" value="Chromosome"/>
</dbReference>
<dbReference type="eggNOG" id="ENOG5032RTF">
    <property type="taxonomic scope" value="Bacteria"/>
</dbReference>
<dbReference type="HOGENOM" id="CLU_122706_0_0_6"/>
<organism evidence="1 2">
    <name type="scientific">Hafnia alvei FB1</name>
    <dbReference type="NCBI Taxonomy" id="1453496"/>
    <lineage>
        <taxon>Bacteria</taxon>
        <taxon>Pseudomonadati</taxon>
        <taxon>Pseudomonadota</taxon>
        <taxon>Gammaproteobacteria</taxon>
        <taxon>Enterobacterales</taxon>
        <taxon>Hafniaceae</taxon>
        <taxon>Hafnia</taxon>
    </lineage>
</organism>
<proteinExistence type="predicted"/>
<dbReference type="OrthoDB" id="8564199at2"/>
<dbReference type="Pfam" id="PF06891">
    <property type="entry name" value="P2_Phage_GpR"/>
    <property type="match status" value="1"/>
</dbReference>
<evidence type="ECO:0000313" key="2">
    <source>
        <dbReference type="Proteomes" id="UP000029986"/>
    </source>
</evidence>
<reference evidence="1 2" key="1">
    <citation type="journal article" date="2014" name="Gut Pathog.">
        <title>Gene clusters of Hafnia alvei strain FB1 important in survival and pathogenesis: a draft genome perspective.</title>
        <authorList>
            <person name="Tan J.Y."/>
            <person name="Yin W.F."/>
            <person name="Chan K.G."/>
        </authorList>
    </citation>
    <scope>NUCLEOTIDE SEQUENCE [LARGE SCALE GENOMIC DNA]</scope>
    <source>
        <strain evidence="1 2">FB1</strain>
    </source>
</reference>